<feature type="non-terminal residue" evidence="15">
    <location>
        <position position="1"/>
    </location>
</feature>
<keyword evidence="11" id="KW-0472">Membrane</keyword>
<dbReference type="Proteomes" id="UP000710432">
    <property type="component" value="Unassembled WGS sequence"/>
</dbReference>
<evidence type="ECO:0000313" key="16">
    <source>
        <dbReference type="Proteomes" id="UP000710432"/>
    </source>
</evidence>
<evidence type="ECO:0000313" key="15">
    <source>
        <dbReference type="EMBL" id="KAH0520138.1"/>
    </source>
</evidence>
<protein>
    <recommendedName>
        <fullName evidence="5">Gamma-sarcoglycan</fullName>
    </recommendedName>
</protein>
<keyword evidence="13" id="KW-0325">Glycoprotein</keyword>
<dbReference type="InterPro" id="IPR006875">
    <property type="entry name" value="Sarcoglycan"/>
</dbReference>
<evidence type="ECO:0000256" key="7">
    <source>
        <dbReference type="ARBA" id="ARBA00022490"/>
    </source>
</evidence>
<evidence type="ECO:0000256" key="10">
    <source>
        <dbReference type="ARBA" id="ARBA00022989"/>
    </source>
</evidence>
<dbReference type="EMBL" id="JAATJU010001234">
    <property type="protein sequence ID" value="KAH0520138.1"/>
    <property type="molecule type" value="Genomic_DNA"/>
</dbReference>
<dbReference type="GO" id="GO:0005856">
    <property type="term" value="C:cytoskeleton"/>
    <property type="evidence" value="ECO:0007669"/>
    <property type="project" value="UniProtKB-SubCell"/>
</dbReference>
<evidence type="ECO:0000256" key="8">
    <source>
        <dbReference type="ARBA" id="ARBA00022692"/>
    </source>
</evidence>
<evidence type="ECO:0000256" key="11">
    <source>
        <dbReference type="ARBA" id="ARBA00023136"/>
    </source>
</evidence>
<keyword evidence="12" id="KW-1015">Disulfide bond</keyword>
<dbReference type="Pfam" id="PF04790">
    <property type="entry name" value="Sarcoglycan_1"/>
    <property type="match status" value="1"/>
</dbReference>
<dbReference type="GO" id="GO:0048738">
    <property type="term" value="P:cardiac muscle tissue development"/>
    <property type="evidence" value="ECO:0007669"/>
    <property type="project" value="TreeGrafter"/>
</dbReference>
<evidence type="ECO:0000256" key="9">
    <source>
        <dbReference type="ARBA" id="ARBA00022968"/>
    </source>
</evidence>
<keyword evidence="9" id="KW-0735">Signal-anchor</keyword>
<sequence>SSLLLQSTQNVTVSARNPEGEVTGRVKVGAQMVDVQSQGFQILSEDGKPLFTVEKQDVMVGTGRLRVTGTWRQWAAAARIALCSTLCCTLRHTL</sequence>
<dbReference type="AlphaFoldDB" id="A0A8J6H0E9"/>
<dbReference type="GO" id="GO:0060047">
    <property type="term" value="P:heart contraction"/>
    <property type="evidence" value="ECO:0007669"/>
    <property type="project" value="TreeGrafter"/>
</dbReference>
<reference evidence="15" key="1">
    <citation type="submission" date="2020-03" db="EMBL/GenBank/DDBJ databases">
        <title>Studies in the Genomics of Life Span.</title>
        <authorList>
            <person name="Glass D."/>
        </authorList>
    </citation>
    <scope>NUCLEOTIDE SEQUENCE</scope>
    <source>
        <strain evidence="15">LTLLF</strain>
        <tissue evidence="15">Muscle</tissue>
    </source>
</reference>
<evidence type="ECO:0000256" key="6">
    <source>
        <dbReference type="ARBA" id="ARBA00022475"/>
    </source>
</evidence>
<keyword evidence="10" id="KW-1133">Transmembrane helix</keyword>
<dbReference type="GO" id="GO:0016012">
    <property type="term" value="C:sarcoglycan complex"/>
    <property type="evidence" value="ECO:0007669"/>
    <property type="project" value="InterPro"/>
</dbReference>
<evidence type="ECO:0000256" key="1">
    <source>
        <dbReference type="ARBA" id="ARBA00002860"/>
    </source>
</evidence>
<keyword evidence="14" id="KW-0206">Cytoskeleton</keyword>
<comment type="caution">
    <text evidence="15">The sequence shown here is derived from an EMBL/GenBank/DDBJ whole genome shotgun (WGS) entry which is preliminary data.</text>
</comment>
<proteinExistence type="inferred from homology"/>
<comment type="similarity">
    <text evidence="4">Belongs to the sarcoglycan beta/delta/gamma/zeta family.</text>
</comment>
<organism evidence="15 16">
    <name type="scientific">Microtus ochrogaster</name>
    <name type="common">Prairie vole</name>
    <dbReference type="NCBI Taxonomy" id="79684"/>
    <lineage>
        <taxon>Eukaryota</taxon>
        <taxon>Metazoa</taxon>
        <taxon>Chordata</taxon>
        <taxon>Craniata</taxon>
        <taxon>Vertebrata</taxon>
        <taxon>Euteleostomi</taxon>
        <taxon>Mammalia</taxon>
        <taxon>Eutheria</taxon>
        <taxon>Euarchontoglires</taxon>
        <taxon>Glires</taxon>
        <taxon>Rodentia</taxon>
        <taxon>Myomorpha</taxon>
        <taxon>Muroidea</taxon>
        <taxon>Cricetidae</taxon>
        <taxon>Arvicolinae</taxon>
        <taxon>Microtus</taxon>
    </lineage>
</organism>
<evidence type="ECO:0000256" key="12">
    <source>
        <dbReference type="ARBA" id="ARBA00023157"/>
    </source>
</evidence>
<name>A0A8J6H0E9_MICOH</name>
<dbReference type="PANTHER" id="PTHR12939:SF4">
    <property type="entry name" value="GAMMA-SARCOGLYCAN"/>
    <property type="match status" value="1"/>
</dbReference>
<evidence type="ECO:0000256" key="4">
    <source>
        <dbReference type="ARBA" id="ARBA00007574"/>
    </source>
</evidence>
<dbReference type="PANTHER" id="PTHR12939">
    <property type="entry name" value="SARCOGLYCAN"/>
    <property type="match status" value="1"/>
</dbReference>
<evidence type="ECO:0000256" key="13">
    <source>
        <dbReference type="ARBA" id="ARBA00023180"/>
    </source>
</evidence>
<accession>A0A8J6H0E9</accession>
<keyword evidence="6" id="KW-1003">Cell membrane</keyword>
<evidence type="ECO:0000256" key="3">
    <source>
        <dbReference type="ARBA" id="ARBA00004274"/>
    </source>
</evidence>
<evidence type="ECO:0000256" key="2">
    <source>
        <dbReference type="ARBA" id="ARBA00004245"/>
    </source>
</evidence>
<comment type="subcellular location">
    <subcellularLocation>
        <location evidence="3">Cell membrane</location>
        <location evidence="3">Sarcolemma</location>
        <topology evidence="3">Single-pass type II membrane protein</topology>
    </subcellularLocation>
    <subcellularLocation>
        <location evidence="2">Cytoplasm</location>
        <location evidence="2">Cytoskeleton</location>
    </subcellularLocation>
</comment>
<dbReference type="InterPro" id="IPR039972">
    <property type="entry name" value="Sarcoglycan_gamma/delta/zeta"/>
</dbReference>
<keyword evidence="7" id="KW-0963">Cytoplasm</keyword>
<comment type="function">
    <text evidence="1">Component of the sarcoglycan complex, a subcomplex of the dystrophin-glycoprotein complex which forms a link between the F-actin cytoskeleton and the extracellular matrix.</text>
</comment>
<evidence type="ECO:0000256" key="14">
    <source>
        <dbReference type="ARBA" id="ARBA00023212"/>
    </source>
</evidence>
<gene>
    <name evidence="15" type="ORF">LTLLF_207875</name>
</gene>
<evidence type="ECO:0000256" key="5">
    <source>
        <dbReference type="ARBA" id="ARBA00020453"/>
    </source>
</evidence>
<dbReference type="GO" id="GO:0042383">
    <property type="term" value="C:sarcolemma"/>
    <property type="evidence" value="ECO:0007669"/>
    <property type="project" value="UniProtKB-SubCell"/>
</dbReference>
<keyword evidence="8" id="KW-0812">Transmembrane</keyword>